<reference evidence="3" key="1">
    <citation type="submission" date="2022-01" db="EMBL/GenBank/DDBJ databases">
        <title>Novel species in genus Dyadobacter.</title>
        <authorList>
            <person name="Ma C."/>
        </authorList>
    </citation>
    <scope>NUCLEOTIDE SEQUENCE</scope>
    <source>
        <strain evidence="3">CY357</strain>
    </source>
</reference>
<dbReference type="InterPro" id="IPR051236">
    <property type="entry name" value="HAT_RTT109-like"/>
</dbReference>
<dbReference type="GO" id="GO:0006629">
    <property type="term" value="P:lipid metabolic process"/>
    <property type="evidence" value="ECO:0007669"/>
    <property type="project" value="InterPro"/>
</dbReference>
<evidence type="ECO:0000256" key="1">
    <source>
        <dbReference type="ARBA" id="ARBA00014286"/>
    </source>
</evidence>
<dbReference type="Pfam" id="PF13653">
    <property type="entry name" value="GDPD_2"/>
    <property type="match status" value="1"/>
</dbReference>
<dbReference type="InterPro" id="IPR039559">
    <property type="entry name" value="AIM6_PI-PLC-like_dom"/>
</dbReference>
<feature type="chain" id="PRO_5040884898" description="Altered inheritance of mitochondria protein 6" evidence="2">
    <location>
        <begin position="21"/>
        <end position="261"/>
    </location>
</feature>
<comment type="caution">
    <text evidence="3">The sequence shown here is derived from an EMBL/GenBank/DDBJ whole genome shotgun (WGS) entry which is preliminary data.</text>
</comment>
<dbReference type="CDD" id="cd08577">
    <property type="entry name" value="PI-PLCc_GDPD_SF_unchar3"/>
    <property type="match status" value="1"/>
</dbReference>
<evidence type="ECO:0000313" key="3">
    <source>
        <dbReference type="EMBL" id="MCF2498608.1"/>
    </source>
</evidence>
<evidence type="ECO:0000313" key="4">
    <source>
        <dbReference type="Proteomes" id="UP001139411"/>
    </source>
</evidence>
<dbReference type="Proteomes" id="UP001139411">
    <property type="component" value="Unassembled WGS sequence"/>
</dbReference>
<dbReference type="SUPFAM" id="SSF51695">
    <property type="entry name" value="PLC-like phosphodiesterases"/>
    <property type="match status" value="1"/>
</dbReference>
<proteinExistence type="predicted"/>
<accession>A0A9X1TTR7</accession>
<dbReference type="EMBL" id="JAKFFV010000005">
    <property type="protein sequence ID" value="MCF2498608.1"/>
    <property type="molecule type" value="Genomic_DNA"/>
</dbReference>
<organism evidence="3 4">
    <name type="scientific">Dyadobacter chenhuakuii</name>
    <dbReference type="NCBI Taxonomy" id="2909339"/>
    <lineage>
        <taxon>Bacteria</taxon>
        <taxon>Pseudomonadati</taxon>
        <taxon>Bacteroidota</taxon>
        <taxon>Cytophagia</taxon>
        <taxon>Cytophagales</taxon>
        <taxon>Spirosomataceae</taxon>
        <taxon>Dyadobacter</taxon>
    </lineage>
</organism>
<dbReference type="AlphaFoldDB" id="A0A9X1TTR7"/>
<name>A0A9X1TTR7_9BACT</name>
<dbReference type="PANTHER" id="PTHR31571">
    <property type="entry name" value="ALTERED INHERITANCE OF MITOCHONDRIA PROTEIN 6"/>
    <property type="match status" value="1"/>
</dbReference>
<sequence>MKKIVTLLVLILLCARMLDAQDIKAYTTAQAHSHNDYERRGAFYDAIDQQFGSIEADLFLVNDTLFVAHNLKDIHPKRTLNTLYIQPILTKIEKNGGSIYPQKDVPLQFLIDLKTGATETLAALVKELEPHKHILAPDGNLTIVVSGNTPDPANFNKYPDFIFFDGRPEITYTPEQLKRIGLISQGFAKYSKWNGEGPLPEKDKKAIQKVIKQTHDLGKKMRLWATPDNINSWKIMMTLGVDYLNTDKVKEMGDYLRTAPR</sequence>
<dbReference type="RefSeq" id="WP_235177650.1">
    <property type="nucleotide sequence ID" value="NZ_JAKFFV010000005.1"/>
</dbReference>
<dbReference type="InterPro" id="IPR017946">
    <property type="entry name" value="PLC-like_Pdiesterase_TIM-brl"/>
</dbReference>
<dbReference type="GO" id="GO:0008081">
    <property type="term" value="F:phosphoric diester hydrolase activity"/>
    <property type="evidence" value="ECO:0007669"/>
    <property type="project" value="InterPro"/>
</dbReference>
<dbReference type="PANTHER" id="PTHR31571:SF1">
    <property type="entry name" value="ALTERED INHERITANCE OF MITOCHONDRIA PROTEIN 6"/>
    <property type="match status" value="1"/>
</dbReference>
<gene>
    <name evidence="3" type="ORF">L0661_09835</name>
</gene>
<evidence type="ECO:0000256" key="2">
    <source>
        <dbReference type="SAM" id="SignalP"/>
    </source>
</evidence>
<keyword evidence="2" id="KW-0732">Signal</keyword>
<protein>
    <recommendedName>
        <fullName evidence="1">Altered inheritance of mitochondria protein 6</fullName>
    </recommendedName>
</protein>
<feature type="signal peptide" evidence="2">
    <location>
        <begin position="1"/>
        <end position="20"/>
    </location>
</feature>